<name>A0A395SUA1_FUSSP</name>
<evidence type="ECO:0000259" key="2">
    <source>
        <dbReference type="PROSITE" id="PS51186"/>
    </source>
</evidence>
<gene>
    <name evidence="3" type="ORF">FSPOR_613</name>
</gene>
<evidence type="ECO:0000256" key="1">
    <source>
        <dbReference type="SAM" id="MobiDB-lite"/>
    </source>
</evidence>
<dbReference type="AlphaFoldDB" id="A0A395SUA1"/>
<sequence>MNLPKTPLKIIRISSLDEAYRLVDLACETFADDPLYALILPKRLEQPECFREAWLTNFREEYGKKGSVILAAKRESDGEFVAFAVWVRYGTSYVARSWQGDTWDKTLKIELMRLKTTLGNFYGSMNGGPDPNIVSTDAISYMVAGAKEAEKLYPAERWGLSWLGVSPKCQRTGIGRRLAQWGIDRSEEEGVPAVLVSSKPGRALYEKLGFKEIGQAVYDKDGNTQPVMLRPVDDQGDNIEGGGE</sequence>
<dbReference type="CDD" id="cd04301">
    <property type="entry name" value="NAT_SF"/>
    <property type="match status" value="1"/>
</dbReference>
<dbReference type="EMBL" id="PXOF01000014">
    <property type="protein sequence ID" value="RGP75505.1"/>
    <property type="molecule type" value="Genomic_DNA"/>
</dbReference>
<comment type="caution">
    <text evidence="3">The sequence shown here is derived from an EMBL/GenBank/DDBJ whole genome shotgun (WGS) entry which is preliminary data.</text>
</comment>
<dbReference type="PROSITE" id="PS51186">
    <property type="entry name" value="GNAT"/>
    <property type="match status" value="1"/>
</dbReference>
<dbReference type="PANTHER" id="PTHR42791:SF17">
    <property type="entry name" value="ACETYLTRANSFERASE, GNAT FAMILY FAMILY (AFU_ORTHOLOGUE AFUA_8G05690)"/>
    <property type="match status" value="1"/>
</dbReference>
<dbReference type="InterPro" id="IPR052523">
    <property type="entry name" value="Trichothecene_AcTrans"/>
</dbReference>
<evidence type="ECO:0000313" key="3">
    <source>
        <dbReference type="EMBL" id="RGP75505.1"/>
    </source>
</evidence>
<protein>
    <recommendedName>
        <fullName evidence="2">N-acetyltransferase domain-containing protein</fullName>
    </recommendedName>
</protein>
<accession>A0A395SUA1</accession>
<dbReference type="Gene3D" id="3.40.630.30">
    <property type="match status" value="1"/>
</dbReference>
<feature type="domain" description="N-acetyltransferase" evidence="2">
    <location>
        <begin position="143"/>
        <end position="233"/>
    </location>
</feature>
<feature type="region of interest" description="Disordered" evidence="1">
    <location>
        <begin position="222"/>
        <end position="244"/>
    </location>
</feature>
<dbReference type="InterPro" id="IPR000182">
    <property type="entry name" value="GNAT_dom"/>
</dbReference>
<keyword evidence="4" id="KW-1185">Reference proteome</keyword>
<dbReference type="SUPFAM" id="SSF55729">
    <property type="entry name" value="Acyl-CoA N-acyltransferases (Nat)"/>
    <property type="match status" value="1"/>
</dbReference>
<dbReference type="GO" id="GO:0016747">
    <property type="term" value="F:acyltransferase activity, transferring groups other than amino-acyl groups"/>
    <property type="evidence" value="ECO:0007669"/>
    <property type="project" value="InterPro"/>
</dbReference>
<proteinExistence type="predicted"/>
<dbReference type="Pfam" id="PF00583">
    <property type="entry name" value="Acetyltransf_1"/>
    <property type="match status" value="1"/>
</dbReference>
<dbReference type="PANTHER" id="PTHR42791">
    <property type="entry name" value="GNAT FAMILY ACETYLTRANSFERASE"/>
    <property type="match status" value="1"/>
</dbReference>
<dbReference type="InterPro" id="IPR016181">
    <property type="entry name" value="Acyl_CoA_acyltransferase"/>
</dbReference>
<reference evidence="3 4" key="1">
    <citation type="journal article" date="2018" name="PLoS Pathog.">
        <title>Evolution of structural diversity of trichothecenes, a family of toxins produced by plant pathogenic and entomopathogenic fungi.</title>
        <authorList>
            <person name="Proctor R.H."/>
            <person name="McCormick S.P."/>
            <person name="Kim H.S."/>
            <person name="Cardoza R.E."/>
            <person name="Stanley A.M."/>
            <person name="Lindo L."/>
            <person name="Kelly A."/>
            <person name="Brown D.W."/>
            <person name="Lee T."/>
            <person name="Vaughan M.M."/>
            <person name="Alexander N.J."/>
            <person name="Busman M."/>
            <person name="Gutierrez S."/>
        </authorList>
    </citation>
    <scope>NUCLEOTIDE SEQUENCE [LARGE SCALE GENOMIC DNA]</scope>
    <source>
        <strain evidence="3 4">NRRL 3299</strain>
    </source>
</reference>
<organism evidence="3 4">
    <name type="scientific">Fusarium sporotrichioides</name>
    <dbReference type="NCBI Taxonomy" id="5514"/>
    <lineage>
        <taxon>Eukaryota</taxon>
        <taxon>Fungi</taxon>
        <taxon>Dikarya</taxon>
        <taxon>Ascomycota</taxon>
        <taxon>Pezizomycotina</taxon>
        <taxon>Sordariomycetes</taxon>
        <taxon>Hypocreomycetidae</taxon>
        <taxon>Hypocreales</taxon>
        <taxon>Nectriaceae</taxon>
        <taxon>Fusarium</taxon>
    </lineage>
</organism>
<evidence type="ECO:0000313" key="4">
    <source>
        <dbReference type="Proteomes" id="UP000266152"/>
    </source>
</evidence>
<dbReference type="STRING" id="5514.A0A395SUA1"/>
<dbReference type="Proteomes" id="UP000266152">
    <property type="component" value="Unassembled WGS sequence"/>
</dbReference>